<reference evidence="3 4" key="1">
    <citation type="journal article" date="2016" name="Nat. Commun.">
        <title>Thousands of microbial genomes shed light on interconnected biogeochemical processes in an aquifer system.</title>
        <authorList>
            <person name="Anantharaman K."/>
            <person name="Brown C.T."/>
            <person name="Hug L.A."/>
            <person name="Sharon I."/>
            <person name="Castelle C.J."/>
            <person name="Probst A.J."/>
            <person name="Thomas B.C."/>
            <person name="Singh A."/>
            <person name="Wilkins M.J."/>
            <person name="Karaoz U."/>
            <person name="Brodie E.L."/>
            <person name="Williams K.H."/>
            <person name="Hubbard S.S."/>
            <person name="Banfield J.F."/>
        </authorList>
    </citation>
    <scope>NUCLEOTIDE SEQUENCE [LARGE SCALE GENOMIC DNA]</scope>
</reference>
<dbReference type="EMBL" id="MHBW01000008">
    <property type="protein sequence ID" value="OGY09571.1"/>
    <property type="molecule type" value="Genomic_DNA"/>
</dbReference>
<sequence>MEKVDLSIVILVYNAKGYLEQCIDSIRGANLKDISWEIVLVDNASTDGSRELVNALGKKDKHITAVLNLSNLGFSKGNNEGIKIVSGRYILFLNPDTVLSKDALKEAFLHMEEHPDVGAVGARLHLPTGETDSPAHRGFPTPLNAIFQFIGLRSLFPHSKIFSGYTLGWLIDSALPHEVDVISGAFFLIRRNVGESLGWWDEDYFMYGEDIDFSYRIKQAGWKIIFLPKADVLHYGGVSAGIRKHIRKVSLASPETRLRSIKASTEAMRLFYTKHYTNKYPSFLTDMVLFGISLLEYFRILKIKFSYNSFQNSFIKYGKNWH</sequence>
<accession>A0A1G1V2G9</accession>
<dbReference type="PANTHER" id="PTHR43179">
    <property type="entry name" value="RHAMNOSYLTRANSFERASE WBBL"/>
    <property type="match status" value="1"/>
</dbReference>
<evidence type="ECO:0000313" key="4">
    <source>
        <dbReference type="Proteomes" id="UP000177967"/>
    </source>
</evidence>
<proteinExistence type="predicted"/>
<protein>
    <recommendedName>
        <fullName evidence="1 2">Glycosyltransferase 2-like domain-containing protein</fullName>
    </recommendedName>
</protein>
<feature type="domain" description="Glycosyltransferase 2-like" evidence="2">
    <location>
        <begin position="174"/>
        <end position="247"/>
    </location>
</feature>
<evidence type="ECO:0000259" key="1">
    <source>
        <dbReference type="Pfam" id="PF00535"/>
    </source>
</evidence>
<dbReference type="SUPFAM" id="SSF53448">
    <property type="entry name" value="Nucleotide-diphospho-sugar transferases"/>
    <property type="match status" value="1"/>
</dbReference>
<feature type="domain" description="Glycosyltransferase 2-like" evidence="1">
    <location>
        <begin position="7"/>
        <end position="165"/>
    </location>
</feature>
<organism evidence="3 4">
    <name type="scientific">Candidatus Blackburnbacteria bacterium RIFCSPHIGHO2_01_FULL_43_15b</name>
    <dbReference type="NCBI Taxonomy" id="1797513"/>
    <lineage>
        <taxon>Bacteria</taxon>
        <taxon>Candidatus Blackburniibacteriota</taxon>
    </lineage>
</organism>
<dbReference type="InterPro" id="IPR029044">
    <property type="entry name" value="Nucleotide-diphossugar_trans"/>
</dbReference>
<dbReference type="STRING" id="1797513.A2782_03440"/>
<dbReference type="CDD" id="cd04186">
    <property type="entry name" value="GT_2_like_c"/>
    <property type="match status" value="1"/>
</dbReference>
<evidence type="ECO:0000259" key="2">
    <source>
        <dbReference type="Pfam" id="PF13632"/>
    </source>
</evidence>
<name>A0A1G1V2G9_9BACT</name>
<dbReference type="Proteomes" id="UP000177967">
    <property type="component" value="Unassembled WGS sequence"/>
</dbReference>
<comment type="caution">
    <text evidence="3">The sequence shown here is derived from an EMBL/GenBank/DDBJ whole genome shotgun (WGS) entry which is preliminary data.</text>
</comment>
<dbReference type="Pfam" id="PF13632">
    <property type="entry name" value="Glyco_trans_2_3"/>
    <property type="match status" value="1"/>
</dbReference>
<gene>
    <name evidence="3" type="ORF">A2782_03440</name>
</gene>
<dbReference type="Pfam" id="PF00535">
    <property type="entry name" value="Glycos_transf_2"/>
    <property type="match status" value="1"/>
</dbReference>
<dbReference type="AlphaFoldDB" id="A0A1G1V2G9"/>
<dbReference type="PANTHER" id="PTHR43179:SF7">
    <property type="entry name" value="RHAMNOSYLTRANSFERASE WBBL"/>
    <property type="match status" value="1"/>
</dbReference>
<dbReference type="InterPro" id="IPR001173">
    <property type="entry name" value="Glyco_trans_2-like"/>
</dbReference>
<evidence type="ECO:0000313" key="3">
    <source>
        <dbReference type="EMBL" id="OGY09571.1"/>
    </source>
</evidence>
<dbReference type="Gene3D" id="3.90.550.10">
    <property type="entry name" value="Spore Coat Polysaccharide Biosynthesis Protein SpsA, Chain A"/>
    <property type="match status" value="1"/>
</dbReference>